<proteinExistence type="predicted"/>
<evidence type="ECO:0000256" key="1">
    <source>
        <dbReference type="SAM" id="Phobius"/>
    </source>
</evidence>
<gene>
    <name evidence="2" type="ORF">COX90_00580</name>
</gene>
<organism evidence="2 3">
    <name type="scientific">Candidatus Nealsonbacteria bacterium CG_4_10_14_0_2_um_filter_38_17</name>
    <dbReference type="NCBI Taxonomy" id="1974680"/>
    <lineage>
        <taxon>Bacteria</taxon>
        <taxon>Candidatus Nealsoniibacteriota</taxon>
    </lineage>
</organism>
<keyword evidence="1" id="KW-0472">Membrane</keyword>
<protein>
    <recommendedName>
        <fullName evidence="4">Helix-turn-helix domain-containing protein</fullName>
    </recommendedName>
</protein>
<dbReference type="Proteomes" id="UP000230760">
    <property type="component" value="Unassembled WGS sequence"/>
</dbReference>
<dbReference type="AlphaFoldDB" id="A0A2M7UZB1"/>
<evidence type="ECO:0000313" key="3">
    <source>
        <dbReference type="Proteomes" id="UP000230760"/>
    </source>
</evidence>
<accession>A0A2M7UZB1</accession>
<feature type="transmembrane region" description="Helical" evidence="1">
    <location>
        <begin position="103"/>
        <end position="123"/>
    </location>
</feature>
<dbReference type="EMBL" id="PFPB01000014">
    <property type="protein sequence ID" value="PIZ89195.1"/>
    <property type="molecule type" value="Genomic_DNA"/>
</dbReference>
<keyword evidence="1" id="KW-1133">Transmembrane helix</keyword>
<name>A0A2M7UZB1_9BACT</name>
<keyword evidence="1" id="KW-0812">Transmembrane</keyword>
<sequence>SDIKLIMDNNSEYISLQEAAKYCHYSQEYLSLRARQGKLKAVKFGRNWVTKEEWFKEYLEKVEKYNNNLNAKNVVARGPLKAGGRREGWSPPGNLPIEKPVSLVRFGFVAALVFVLLAAGVVFGKESFKNVYRDIEPYTYIVGGAGDIIAENIVEVTADIALGIPQSFVNVSRDINGAISKLGENMAAISMPEISLREWFSSQTEEIVQNYIIANDFLERKISQGLKAITQFFKKTEKIVEEKLIPRPTKEGLVVIPSTEKEEETVKKIKESFSDEVKVEVKDKTSGIIIPIFKKGEGEKYLYILVPIKN</sequence>
<comment type="caution">
    <text evidence="2">The sequence shown here is derived from an EMBL/GenBank/DDBJ whole genome shotgun (WGS) entry which is preliminary data.</text>
</comment>
<evidence type="ECO:0000313" key="2">
    <source>
        <dbReference type="EMBL" id="PIZ89195.1"/>
    </source>
</evidence>
<evidence type="ECO:0008006" key="4">
    <source>
        <dbReference type="Google" id="ProtNLM"/>
    </source>
</evidence>
<feature type="non-terminal residue" evidence="2">
    <location>
        <position position="1"/>
    </location>
</feature>
<reference evidence="3" key="1">
    <citation type="submission" date="2017-09" db="EMBL/GenBank/DDBJ databases">
        <title>Depth-based differentiation of microbial function through sediment-hosted aquifers and enrichment of novel symbionts in the deep terrestrial subsurface.</title>
        <authorList>
            <person name="Probst A.J."/>
            <person name="Ladd B."/>
            <person name="Jarett J.K."/>
            <person name="Geller-Mcgrath D.E."/>
            <person name="Sieber C.M.K."/>
            <person name="Emerson J.B."/>
            <person name="Anantharaman K."/>
            <person name="Thomas B.C."/>
            <person name="Malmstrom R."/>
            <person name="Stieglmeier M."/>
            <person name="Klingl A."/>
            <person name="Woyke T."/>
            <person name="Ryan C.M."/>
            <person name="Banfield J.F."/>
        </authorList>
    </citation>
    <scope>NUCLEOTIDE SEQUENCE [LARGE SCALE GENOMIC DNA]</scope>
</reference>